<evidence type="ECO:0000256" key="6">
    <source>
        <dbReference type="ARBA" id="ARBA00023027"/>
    </source>
</evidence>
<reference evidence="11 12" key="1">
    <citation type="journal article" date="2019" name="Int. J. Syst. Evol. Microbiol.">
        <title>The Global Catalogue of Microorganisms (GCM) 10K type strain sequencing project: providing services to taxonomists for standard genome sequencing and annotation.</title>
        <authorList>
            <consortium name="The Broad Institute Genomics Platform"/>
            <consortium name="The Broad Institute Genome Sequencing Center for Infectious Disease"/>
            <person name="Wu L."/>
            <person name="Ma J."/>
        </authorList>
    </citation>
    <scope>NUCLEOTIDE SEQUENCE [LARGE SCALE GENOMIC DNA]</scope>
    <source>
        <strain evidence="11 12">JCM 15503</strain>
    </source>
</reference>
<feature type="binding site" evidence="7">
    <location>
        <position position="207"/>
    </location>
    <ligand>
        <name>L-glutamine</name>
        <dbReference type="ChEBI" id="CHEBI:58359"/>
    </ligand>
</feature>
<feature type="binding site" evidence="7">
    <location>
        <position position="644"/>
    </location>
    <ligand>
        <name>deamido-NAD(+)</name>
        <dbReference type="ChEBI" id="CHEBI:58437"/>
        <note>ligand shared between two neighboring subunits</note>
    </ligand>
</feature>
<dbReference type="InterPro" id="IPR014445">
    <property type="entry name" value="Gln-dep_NAD_synthase"/>
</dbReference>
<feature type="binding site" evidence="7">
    <location>
        <position position="484"/>
    </location>
    <ligand>
        <name>ATP</name>
        <dbReference type="ChEBI" id="CHEBI:30616"/>
    </ligand>
</feature>
<dbReference type="NCBIfam" id="NF002730">
    <property type="entry name" value="PRK02628.1"/>
    <property type="match status" value="1"/>
</dbReference>
<evidence type="ECO:0000256" key="7">
    <source>
        <dbReference type="HAMAP-Rule" id="MF_02090"/>
    </source>
</evidence>
<comment type="similarity">
    <text evidence="2 7 8">In the C-terminal section; belongs to the NAD synthetase family.</text>
</comment>
<dbReference type="InterPro" id="IPR014729">
    <property type="entry name" value="Rossmann-like_a/b/a_fold"/>
</dbReference>
<feature type="binding site" evidence="7">
    <location>
        <position position="460"/>
    </location>
    <ligand>
        <name>deamido-NAD(+)</name>
        <dbReference type="ChEBI" id="CHEBI:58437"/>
        <note>ligand shared between two neighboring subunits</note>
    </ligand>
</feature>
<dbReference type="InterPro" id="IPR022310">
    <property type="entry name" value="NAD/GMP_synthase"/>
</dbReference>
<dbReference type="EMBL" id="BAAAEW010000006">
    <property type="protein sequence ID" value="GAA0746807.1"/>
    <property type="molecule type" value="Genomic_DNA"/>
</dbReference>
<dbReference type="CDD" id="cd00553">
    <property type="entry name" value="NAD_synthase"/>
    <property type="match status" value="1"/>
</dbReference>
<keyword evidence="3 7" id="KW-0436">Ligase</keyword>
<feature type="binding site" evidence="7">
    <location>
        <position position="213"/>
    </location>
    <ligand>
        <name>L-glutamine</name>
        <dbReference type="ChEBI" id="CHEBI:58359"/>
    </ligand>
</feature>
<comment type="catalytic activity">
    <reaction evidence="7 8">
        <text>deamido-NAD(+) + L-glutamine + ATP + H2O = L-glutamate + AMP + diphosphate + NAD(+) + H(+)</text>
        <dbReference type="Rhea" id="RHEA:24384"/>
        <dbReference type="ChEBI" id="CHEBI:15377"/>
        <dbReference type="ChEBI" id="CHEBI:15378"/>
        <dbReference type="ChEBI" id="CHEBI:29985"/>
        <dbReference type="ChEBI" id="CHEBI:30616"/>
        <dbReference type="ChEBI" id="CHEBI:33019"/>
        <dbReference type="ChEBI" id="CHEBI:57540"/>
        <dbReference type="ChEBI" id="CHEBI:58359"/>
        <dbReference type="ChEBI" id="CHEBI:58437"/>
        <dbReference type="ChEBI" id="CHEBI:456215"/>
        <dbReference type="EC" id="6.3.5.1"/>
    </reaction>
</comment>
<feature type="binding site" evidence="7">
    <location>
        <position position="130"/>
    </location>
    <ligand>
        <name>L-glutamine</name>
        <dbReference type="ChEBI" id="CHEBI:58359"/>
    </ligand>
</feature>
<dbReference type="InterPro" id="IPR036526">
    <property type="entry name" value="C-N_Hydrolase_sf"/>
</dbReference>
<dbReference type="Pfam" id="PF00795">
    <property type="entry name" value="CN_hydrolase"/>
    <property type="match status" value="1"/>
</dbReference>
<dbReference type="SUPFAM" id="SSF56317">
    <property type="entry name" value="Carbon-nitrogen hydrolase"/>
    <property type="match status" value="1"/>
</dbReference>
<feature type="binding site" evidence="7">
    <location>
        <position position="489"/>
    </location>
    <ligand>
        <name>deamido-NAD(+)</name>
        <dbReference type="ChEBI" id="CHEBI:58437"/>
        <note>ligand shared between two neighboring subunits</note>
    </ligand>
</feature>
<evidence type="ECO:0000313" key="11">
    <source>
        <dbReference type="EMBL" id="GAA0746807.1"/>
    </source>
</evidence>
<comment type="caution">
    <text evidence="11">The sequence shown here is derived from an EMBL/GenBank/DDBJ whole genome shotgun (WGS) entry which is preliminary data.</text>
</comment>
<dbReference type="PIRSF" id="PIRSF006630">
    <property type="entry name" value="NADS_GAT"/>
    <property type="match status" value="1"/>
</dbReference>
<organism evidence="11 12">
    <name type="scientific">Ideonella azotifigens</name>
    <dbReference type="NCBI Taxonomy" id="513160"/>
    <lineage>
        <taxon>Bacteria</taxon>
        <taxon>Pseudomonadati</taxon>
        <taxon>Pseudomonadota</taxon>
        <taxon>Betaproteobacteria</taxon>
        <taxon>Burkholderiales</taxon>
        <taxon>Sphaerotilaceae</taxon>
        <taxon>Ideonella</taxon>
    </lineage>
</organism>
<dbReference type="Proteomes" id="UP001500279">
    <property type="component" value="Unassembled WGS sequence"/>
</dbReference>
<keyword evidence="4 7" id="KW-0547">Nucleotide-binding</keyword>
<dbReference type="SUPFAM" id="SSF52402">
    <property type="entry name" value="Adenine nucleotide alpha hydrolases-like"/>
    <property type="match status" value="1"/>
</dbReference>
<feature type="active site" description="Proton acceptor; for glutaminase activity" evidence="7">
    <location>
        <position position="55"/>
    </location>
</feature>
<feature type="domain" description="CN hydrolase" evidence="10">
    <location>
        <begin position="15"/>
        <end position="280"/>
    </location>
</feature>
<accession>A0ABN1JU97</accession>
<evidence type="ECO:0000256" key="9">
    <source>
        <dbReference type="RuleBase" id="RU003811"/>
    </source>
</evidence>
<feature type="active site" description="Nucleophile; for glutaminase activity" evidence="7">
    <location>
        <position position="180"/>
    </location>
</feature>
<feature type="binding site" evidence="7">
    <location>
        <begin position="494"/>
        <end position="497"/>
    </location>
    <ligand>
        <name>deamido-NAD(+)</name>
        <dbReference type="ChEBI" id="CHEBI:58437"/>
        <note>ligand shared between two neighboring subunits</note>
    </ligand>
</feature>
<evidence type="ECO:0000256" key="4">
    <source>
        <dbReference type="ARBA" id="ARBA00022741"/>
    </source>
</evidence>
<gene>
    <name evidence="7" type="primary">nadE</name>
    <name evidence="11" type="ORF">GCM10009107_14740</name>
</gene>
<keyword evidence="12" id="KW-1185">Reference proteome</keyword>
<dbReference type="PANTHER" id="PTHR23090:SF9">
    <property type="entry name" value="GLUTAMINE-DEPENDENT NAD(+) SYNTHETASE"/>
    <property type="match status" value="1"/>
</dbReference>
<sequence length="687" mass="74501">MDATTFRNPANHGFTRVAVAVPRNRVADPAFNAEQTIALYQAAAAEGASLVVFPELGLTGYSCDDLFHQQALQRAAEAALLRVAEATQGLDTLALVGLPLRVDHGLFNCAAVLQRGQVLGIVPKTYLPNYGEFYEARQFNPAANVQSTEVTIGAQRVPFGNDLLFTATDQPLLQLHVEICEDLWVPIPPSSHAALAGATVLANLSASNLTIGKAGYRRALVTQQAARCQAAYLYSSAGTGESTTDLAWDGQSLISECGELLKESARFLTDSHWISADVDLERIANERQRQNSFGHQTSQLRAQLNHFRRVPFQVGTSRLTGPLRRRVERFPYVPADASRRDERCQEVYDIQVQGLAQRIASSGIGKLVIGISGGLDSTQALLICARAMDLLGRPRSDILAYTMPGFATSGRTLDQALRLMSAIGCQAEQIDIRPSCEQMLKDIGHPHARGEKVYDISFENVQAGERTSHLFRLANQHGGMVVGTGDLSELALGWCTYGVGDHMSHYNVNASVPKTLIKHLVRWVADSGQIGAAGSQVLRDVLGTEVSPELIPADAGASEGSQPAQSTEASIGPYALHDFFLYYTLRHGFAPSKVAYLALTAWQDEAAGSWPEGPDVARTAYELPAIRQHLRTFLHRFFTTSQFKRSCVPNAPKVGSGGSLSPRGDWRAPSDATATAWLSELEKVPQV</sequence>
<dbReference type="Gene3D" id="1.10.10.1140">
    <property type="entry name" value="Glutamine-dependent NAD+ synthetase, C-terminal domain"/>
    <property type="match status" value="1"/>
</dbReference>
<keyword evidence="6 7" id="KW-0520">NAD</keyword>
<evidence type="ECO:0000313" key="12">
    <source>
        <dbReference type="Proteomes" id="UP001500279"/>
    </source>
</evidence>
<dbReference type="NCBIfam" id="TIGR00552">
    <property type="entry name" value="nadE"/>
    <property type="match status" value="1"/>
</dbReference>
<proteinExistence type="inferred from homology"/>
<evidence type="ECO:0000256" key="3">
    <source>
        <dbReference type="ARBA" id="ARBA00022598"/>
    </source>
</evidence>
<evidence type="ECO:0000256" key="1">
    <source>
        <dbReference type="ARBA" id="ARBA00005188"/>
    </source>
</evidence>
<feature type="binding site" evidence="7">
    <location>
        <begin position="370"/>
        <end position="377"/>
    </location>
    <ligand>
        <name>ATP</name>
        <dbReference type="ChEBI" id="CHEBI:30616"/>
    </ligand>
</feature>
<evidence type="ECO:0000256" key="8">
    <source>
        <dbReference type="PIRNR" id="PIRNR006630"/>
    </source>
</evidence>
<dbReference type="Gene3D" id="3.40.50.620">
    <property type="entry name" value="HUPs"/>
    <property type="match status" value="1"/>
</dbReference>
<name>A0ABN1JU97_9BURK</name>
<evidence type="ECO:0000259" key="10">
    <source>
        <dbReference type="PROSITE" id="PS50263"/>
    </source>
</evidence>
<evidence type="ECO:0000256" key="2">
    <source>
        <dbReference type="ARBA" id="ARBA00007145"/>
    </source>
</evidence>
<dbReference type="EC" id="6.3.5.1" evidence="7 8"/>
<feature type="active site" description="For glutaminase activity" evidence="7">
    <location>
        <position position="124"/>
    </location>
</feature>
<dbReference type="RefSeq" id="WP_141289048.1">
    <property type="nucleotide sequence ID" value="NZ_BAAAEW010000006.1"/>
</dbReference>
<dbReference type="HAMAP" id="MF_02090">
    <property type="entry name" value="NadE_glutamine_dep"/>
    <property type="match status" value="1"/>
</dbReference>
<comment type="similarity">
    <text evidence="9">Belongs to the NAD synthetase family.</text>
</comment>
<keyword evidence="5 7" id="KW-0067">ATP-binding</keyword>
<dbReference type="InterPro" id="IPR003010">
    <property type="entry name" value="C-N_Hydrolase"/>
</dbReference>
<dbReference type="PANTHER" id="PTHR23090">
    <property type="entry name" value="NH 3 /GLUTAMINE-DEPENDENT NAD + SYNTHETASE"/>
    <property type="match status" value="1"/>
</dbReference>
<dbReference type="InterPro" id="IPR041856">
    <property type="entry name" value="NAD+_synth_C"/>
</dbReference>
<dbReference type="InterPro" id="IPR003694">
    <property type="entry name" value="NAD_synthase"/>
</dbReference>
<dbReference type="Pfam" id="PF02540">
    <property type="entry name" value="NAD_synthase"/>
    <property type="match status" value="1"/>
</dbReference>
<comment type="function">
    <text evidence="7">Catalyzes the ATP-dependent amidation of deamido-NAD to form NAD. Uses L-glutamine as a nitrogen source.</text>
</comment>
<evidence type="ECO:0000256" key="5">
    <source>
        <dbReference type="ARBA" id="ARBA00022840"/>
    </source>
</evidence>
<protein>
    <recommendedName>
        <fullName evidence="7 8">Glutamine-dependent NAD(+) synthetase</fullName>
        <ecNumber evidence="7 8">6.3.5.1</ecNumber>
    </recommendedName>
    <alternativeName>
        <fullName evidence="7 8">NAD(+) synthase [glutamine-hydrolyzing]</fullName>
    </alternativeName>
</protein>
<dbReference type="Gene3D" id="3.60.110.10">
    <property type="entry name" value="Carbon-nitrogen hydrolase"/>
    <property type="match status" value="1"/>
</dbReference>
<dbReference type="CDD" id="cd07570">
    <property type="entry name" value="GAT_Gln-NAD-synth"/>
    <property type="match status" value="1"/>
</dbReference>
<comment type="pathway">
    <text evidence="1 7 8">Cofactor biosynthesis; NAD(+) biosynthesis; NAD(+) from deamido-NAD(+) (L-Gln route): step 1/1.</text>
</comment>
<dbReference type="PROSITE" id="PS50263">
    <property type="entry name" value="CN_HYDROLASE"/>
    <property type="match status" value="1"/>
</dbReference>